<evidence type="ECO:0000313" key="2">
    <source>
        <dbReference type="EMBL" id="MSS15934.1"/>
    </source>
</evidence>
<dbReference type="EMBL" id="VULZ01000018">
    <property type="protein sequence ID" value="MSS15934.1"/>
    <property type="molecule type" value="Genomic_DNA"/>
</dbReference>
<accession>A0A6L5XAY3</accession>
<feature type="region of interest" description="Disordered" evidence="1">
    <location>
        <begin position="217"/>
        <end position="242"/>
    </location>
</feature>
<protein>
    <submittedName>
        <fullName evidence="2">Helix-turn-helix domain-containing protein</fullName>
    </submittedName>
</protein>
<feature type="compositionally biased region" description="Basic and acidic residues" evidence="1">
    <location>
        <begin position="217"/>
        <end position="230"/>
    </location>
</feature>
<sequence>MAVFRVEKNANYTTMCNYHLRDKKLSLKAKGLLSLFLRLPDEWHYSIRGIAAISREGVDSINTALQELEKNGYLIRSQKRQENGRMGEIEYVIYEMPEGTLLNGALPEGALPDTGSPYTENPDTGLSDTENPREIKKDRTSTERTNTEINKKRERKHPVRHRYGQYRNVLLTDEEVEKLKNEFPNDYQNRIERLSEYMASTGRIYKNYLATIRSWARRDRQKEREKKSYDHGNYQFSAGESL</sequence>
<gene>
    <name evidence="2" type="ORF">FYJ35_12995</name>
</gene>
<proteinExistence type="predicted"/>
<organism evidence="2 3">
    <name type="scientific">Porcincola intestinalis</name>
    <dbReference type="NCBI Taxonomy" id="2606632"/>
    <lineage>
        <taxon>Bacteria</taxon>
        <taxon>Bacillati</taxon>
        <taxon>Bacillota</taxon>
        <taxon>Clostridia</taxon>
        <taxon>Lachnospirales</taxon>
        <taxon>Lachnospiraceae</taxon>
        <taxon>Porcincola</taxon>
    </lineage>
</organism>
<evidence type="ECO:0000256" key="1">
    <source>
        <dbReference type="SAM" id="MobiDB-lite"/>
    </source>
</evidence>
<dbReference type="RefSeq" id="WP_154527290.1">
    <property type="nucleotide sequence ID" value="NZ_VULZ01000018.1"/>
</dbReference>
<feature type="compositionally biased region" description="Basic and acidic residues" evidence="1">
    <location>
        <begin position="130"/>
        <end position="151"/>
    </location>
</feature>
<dbReference type="Proteomes" id="UP000481852">
    <property type="component" value="Unassembled WGS sequence"/>
</dbReference>
<evidence type="ECO:0000313" key="3">
    <source>
        <dbReference type="Proteomes" id="UP000481852"/>
    </source>
</evidence>
<reference evidence="2 3" key="1">
    <citation type="submission" date="2019-08" db="EMBL/GenBank/DDBJ databases">
        <title>In-depth cultivation of the pig gut microbiome towards novel bacterial diversity and tailored functional studies.</title>
        <authorList>
            <person name="Wylensek D."/>
            <person name="Hitch T.C.A."/>
            <person name="Clavel T."/>
        </authorList>
    </citation>
    <scope>NUCLEOTIDE SEQUENCE [LARGE SCALE GENOMIC DNA]</scope>
    <source>
        <strain evidence="2 3">Oil+RF-744-WCA-WT-11</strain>
    </source>
</reference>
<name>A0A6L5XAY3_9FIRM</name>
<keyword evidence="3" id="KW-1185">Reference proteome</keyword>
<dbReference type="AlphaFoldDB" id="A0A6L5XAY3"/>
<comment type="caution">
    <text evidence="2">The sequence shown here is derived from an EMBL/GenBank/DDBJ whole genome shotgun (WGS) entry which is preliminary data.</text>
</comment>
<feature type="region of interest" description="Disordered" evidence="1">
    <location>
        <begin position="104"/>
        <end position="158"/>
    </location>
</feature>
<dbReference type="Pfam" id="PF13730">
    <property type="entry name" value="HTH_36"/>
    <property type="match status" value="1"/>
</dbReference>
<feature type="compositionally biased region" description="Polar residues" evidence="1">
    <location>
        <begin position="116"/>
        <end position="129"/>
    </location>
</feature>